<evidence type="ECO:0000313" key="1">
    <source>
        <dbReference type="EMBL" id="EGO25602.1"/>
    </source>
</evidence>
<dbReference type="EMBL" id="GL945433">
    <property type="protein sequence ID" value="EGO25602.1"/>
    <property type="molecule type" value="Genomic_DNA"/>
</dbReference>
<dbReference type="KEGG" id="sla:SERLADRAFT_465998"/>
<organism>
    <name type="scientific">Serpula lacrymans var. lacrymans (strain S7.9)</name>
    <name type="common">Dry rot fungus</name>
    <dbReference type="NCBI Taxonomy" id="578457"/>
    <lineage>
        <taxon>Eukaryota</taxon>
        <taxon>Fungi</taxon>
        <taxon>Dikarya</taxon>
        <taxon>Basidiomycota</taxon>
        <taxon>Agaricomycotina</taxon>
        <taxon>Agaricomycetes</taxon>
        <taxon>Agaricomycetidae</taxon>
        <taxon>Boletales</taxon>
        <taxon>Coniophorineae</taxon>
        <taxon>Serpulaceae</taxon>
        <taxon>Serpula</taxon>
    </lineage>
</organism>
<dbReference type="HOGENOM" id="CLU_2575321_0_0_1"/>
<dbReference type="GeneID" id="18818992"/>
<proteinExistence type="predicted"/>
<accession>F8NTD0</accession>
<protein>
    <submittedName>
        <fullName evidence="1">Uncharacterized protein</fullName>
    </submittedName>
</protein>
<reference evidence="1" key="1">
    <citation type="submission" date="2011-04" db="EMBL/GenBank/DDBJ databases">
        <title>Evolution of plant cell wall degrading machinery underlies the functional diversity of forest fungi.</title>
        <authorList>
            <consortium name="US DOE Joint Genome Institute (JGI-PGF)"/>
            <person name="Eastwood D.C."/>
            <person name="Floudas D."/>
            <person name="Binder M."/>
            <person name="Majcherczyk A."/>
            <person name="Schneider P."/>
            <person name="Aerts A."/>
            <person name="Asiegbu F.O."/>
            <person name="Baker S.E."/>
            <person name="Barry K."/>
            <person name="Bendiksby M."/>
            <person name="Blumentritt M."/>
            <person name="Coutinho P.M."/>
            <person name="Cullen D."/>
            <person name="Cullen D."/>
            <person name="Gathman A."/>
            <person name="Goodell B."/>
            <person name="Henrissat B."/>
            <person name="Ihrmark K."/>
            <person name="Kauserud H."/>
            <person name="Kohler A."/>
            <person name="LaButti K."/>
            <person name="Lapidus A."/>
            <person name="Lavin J.L."/>
            <person name="Lee Y.-H."/>
            <person name="Lindquist E."/>
            <person name="Lilly W."/>
            <person name="Lucas S."/>
            <person name="Morin E."/>
            <person name="Murat C."/>
            <person name="Oguiza J.A."/>
            <person name="Park J."/>
            <person name="Pisabarro A.G."/>
            <person name="Riley R."/>
            <person name="Rosling A."/>
            <person name="Salamov A."/>
            <person name="Schmidt O."/>
            <person name="Schmutz J."/>
            <person name="Skrede I."/>
            <person name="Stenlid J."/>
            <person name="Wiebenga A."/>
            <person name="Xie X."/>
            <person name="Kues U."/>
            <person name="Hibbett D.S."/>
            <person name="Hoffmeister D."/>
            <person name="Hogberg N."/>
            <person name="Martin F."/>
            <person name="Grigoriev I.V."/>
            <person name="Watkinson S.C."/>
        </authorList>
    </citation>
    <scope>NUCLEOTIDE SEQUENCE</scope>
    <source>
        <strain evidence="1">S7.9</strain>
    </source>
</reference>
<name>F8NTD0_SERL9</name>
<gene>
    <name evidence="1" type="ORF">SERLADRAFT_465998</name>
</gene>
<dbReference type="AlphaFoldDB" id="F8NTD0"/>
<dbReference type="RefSeq" id="XP_007317724.1">
    <property type="nucleotide sequence ID" value="XM_007317662.1"/>
</dbReference>
<sequence length="81" mass="8771">MKYPDLPAAKYPPIGSVTPPLFRREAGNLLSLVKDTTLSQVVAFPILQNSLSFYVQVRRCCCINCSLCVGLIWAGLVAVGS</sequence>
<dbReference type="Proteomes" id="UP000008064">
    <property type="component" value="Unassembled WGS sequence"/>
</dbReference>